<accession>A0A2P2PI80</accession>
<dbReference type="AlphaFoldDB" id="A0A2P2PI80"/>
<name>A0A2P2PI80_RHIMU</name>
<proteinExistence type="predicted"/>
<evidence type="ECO:0000313" key="1">
    <source>
        <dbReference type="EMBL" id="MBX54423.1"/>
    </source>
</evidence>
<protein>
    <submittedName>
        <fullName evidence="1">Uncharacterized protein</fullName>
    </submittedName>
</protein>
<organism evidence="1">
    <name type="scientific">Rhizophora mucronata</name>
    <name type="common">Asiatic mangrove</name>
    <dbReference type="NCBI Taxonomy" id="61149"/>
    <lineage>
        <taxon>Eukaryota</taxon>
        <taxon>Viridiplantae</taxon>
        <taxon>Streptophyta</taxon>
        <taxon>Embryophyta</taxon>
        <taxon>Tracheophyta</taxon>
        <taxon>Spermatophyta</taxon>
        <taxon>Magnoliopsida</taxon>
        <taxon>eudicotyledons</taxon>
        <taxon>Gunneridae</taxon>
        <taxon>Pentapetalae</taxon>
        <taxon>rosids</taxon>
        <taxon>fabids</taxon>
        <taxon>Malpighiales</taxon>
        <taxon>Rhizophoraceae</taxon>
        <taxon>Rhizophora</taxon>
    </lineage>
</organism>
<sequence length="58" mass="6121">MFDGDAPCFPCLKCSNSEINAEAHDSAQLTLSSQPISDIKFPESSCGIKSLLDGSNEA</sequence>
<dbReference type="EMBL" id="GGEC01073939">
    <property type="protein sequence ID" value="MBX54423.1"/>
    <property type="molecule type" value="Transcribed_RNA"/>
</dbReference>
<reference evidence="1" key="1">
    <citation type="submission" date="2018-02" db="EMBL/GenBank/DDBJ databases">
        <title>Rhizophora mucronata_Transcriptome.</title>
        <authorList>
            <person name="Meera S.P."/>
            <person name="Sreeshan A."/>
            <person name="Augustine A."/>
        </authorList>
    </citation>
    <scope>NUCLEOTIDE SEQUENCE</scope>
    <source>
        <tissue evidence="1">Leaf</tissue>
    </source>
</reference>